<dbReference type="Proteomes" id="UP000018855">
    <property type="component" value="Unassembled WGS sequence"/>
</dbReference>
<feature type="non-terminal residue" evidence="2">
    <location>
        <position position="141"/>
    </location>
</feature>
<organism evidence="2 3">
    <name type="scientific">Veillonella dispar DORA_11</name>
    <dbReference type="NCBI Taxonomy" id="1403949"/>
    <lineage>
        <taxon>Bacteria</taxon>
        <taxon>Bacillati</taxon>
        <taxon>Bacillota</taxon>
        <taxon>Negativicutes</taxon>
        <taxon>Veillonellales</taxon>
        <taxon>Veillonellaceae</taxon>
        <taxon>Veillonella</taxon>
    </lineage>
</organism>
<dbReference type="InterPro" id="IPR004365">
    <property type="entry name" value="NA-bd_OB_tRNA"/>
</dbReference>
<dbReference type="CDD" id="cd04485">
    <property type="entry name" value="DnaE_OBF"/>
    <property type="match status" value="1"/>
</dbReference>
<dbReference type="PANTHER" id="PTHR32294:SF0">
    <property type="entry name" value="DNA POLYMERASE III SUBUNIT ALPHA"/>
    <property type="match status" value="1"/>
</dbReference>
<feature type="non-terminal residue" evidence="2">
    <location>
        <position position="1"/>
    </location>
</feature>
<reference evidence="2 3" key="1">
    <citation type="submission" date="2013-12" db="EMBL/GenBank/DDBJ databases">
        <title>A Varibaculum cambriense genome reconstructed from a premature infant gut community with otherwise low bacterial novelty that shifts toward anaerobic metabolism during the third week of life.</title>
        <authorList>
            <person name="Brown C.T."/>
            <person name="Sharon I."/>
            <person name="Thomas B.C."/>
            <person name="Castelle C.J."/>
            <person name="Morowitz M.J."/>
            <person name="Banfield J.F."/>
        </authorList>
    </citation>
    <scope>NUCLEOTIDE SEQUENCE [LARGE SCALE GENOMIC DNA]</scope>
    <source>
        <strain evidence="3">DORA_11</strain>
    </source>
</reference>
<dbReference type="GO" id="GO:0006260">
    <property type="term" value="P:DNA replication"/>
    <property type="evidence" value="ECO:0007669"/>
    <property type="project" value="InterPro"/>
</dbReference>
<evidence type="ECO:0000313" key="3">
    <source>
        <dbReference type="Proteomes" id="UP000018855"/>
    </source>
</evidence>
<dbReference type="AlphaFoldDB" id="W1V9E7"/>
<proteinExistence type="predicted"/>
<dbReference type="Pfam" id="PF01336">
    <property type="entry name" value="tRNA_anti-codon"/>
    <property type="match status" value="1"/>
</dbReference>
<dbReference type="PANTHER" id="PTHR32294">
    <property type="entry name" value="DNA POLYMERASE III SUBUNIT ALPHA"/>
    <property type="match status" value="1"/>
</dbReference>
<sequence>RINPAFYITGHPLLGYAKELEGLFELGALVENPEQYDGQTITFGGLIENKSDRMTKRNEVMSILRIEDYSGAANVVAFPKVFSQSQQFLAVDMIVKVKGRVDADEKGVQIIADRITPLKVNYGQAKQVAIHIYSQYDTPEN</sequence>
<dbReference type="GO" id="GO:0008408">
    <property type="term" value="F:3'-5' exonuclease activity"/>
    <property type="evidence" value="ECO:0007669"/>
    <property type="project" value="InterPro"/>
</dbReference>
<evidence type="ECO:0000259" key="1">
    <source>
        <dbReference type="Pfam" id="PF01336"/>
    </source>
</evidence>
<protein>
    <submittedName>
        <fullName evidence="2">DNA polymerase III, alpha subunit</fullName>
    </submittedName>
</protein>
<name>W1V9E7_9FIRM</name>
<dbReference type="InterPro" id="IPR004805">
    <property type="entry name" value="DnaE2/DnaE/PolC"/>
</dbReference>
<accession>W1V9E7</accession>
<evidence type="ECO:0000313" key="2">
    <source>
        <dbReference type="EMBL" id="ETJ00624.1"/>
    </source>
</evidence>
<comment type="caution">
    <text evidence="2">The sequence shown here is derived from an EMBL/GenBank/DDBJ whole genome shotgun (WGS) entry which is preliminary data.</text>
</comment>
<gene>
    <name evidence="2" type="ORF">Q619_VDC00230G0001</name>
</gene>
<feature type="domain" description="OB" evidence="1">
    <location>
        <begin position="42"/>
        <end position="118"/>
    </location>
</feature>
<dbReference type="GO" id="GO:0003676">
    <property type="term" value="F:nucleic acid binding"/>
    <property type="evidence" value="ECO:0007669"/>
    <property type="project" value="InterPro"/>
</dbReference>
<dbReference type="EMBL" id="AZMJ01000230">
    <property type="protein sequence ID" value="ETJ00624.1"/>
    <property type="molecule type" value="Genomic_DNA"/>
</dbReference>